<keyword evidence="3" id="KW-0238">DNA-binding</keyword>
<dbReference type="GO" id="GO:0046982">
    <property type="term" value="F:protein heterodimerization activity"/>
    <property type="evidence" value="ECO:0007669"/>
    <property type="project" value="InterPro"/>
</dbReference>
<accession>A0A834WJU2</accession>
<dbReference type="GO" id="GO:0000981">
    <property type="term" value="F:DNA-binding transcription factor activity, RNA polymerase II-specific"/>
    <property type="evidence" value="ECO:0007669"/>
    <property type="project" value="TreeGrafter"/>
</dbReference>
<name>A0A834WJU2_9FABA</name>
<dbReference type="Gene3D" id="1.10.20.10">
    <property type="entry name" value="Histone, subunit A"/>
    <property type="match status" value="2"/>
</dbReference>
<dbReference type="CDD" id="cd22908">
    <property type="entry name" value="HFD_NFYC-like"/>
    <property type="match status" value="1"/>
</dbReference>
<evidence type="ECO:0000256" key="8">
    <source>
        <dbReference type="ARBA" id="ARBA00059992"/>
    </source>
</evidence>
<proteinExistence type="inferred from homology"/>
<evidence type="ECO:0000256" key="5">
    <source>
        <dbReference type="ARBA" id="ARBA00023242"/>
    </source>
</evidence>
<keyword evidence="12" id="KW-1185">Reference proteome</keyword>
<feature type="compositionally biased region" description="Polar residues" evidence="9">
    <location>
        <begin position="1"/>
        <end position="15"/>
    </location>
</feature>
<dbReference type="FunFam" id="1.10.20.10:FF:000062">
    <property type="entry name" value="Nuclear transcription factor Y subunit C"/>
    <property type="match status" value="1"/>
</dbReference>
<reference evidence="11" key="1">
    <citation type="submission" date="2020-09" db="EMBL/GenBank/DDBJ databases">
        <title>Genome-Enabled Discovery of Anthraquinone Biosynthesis in Senna tora.</title>
        <authorList>
            <person name="Kang S.-H."/>
            <person name="Pandey R.P."/>
            <person name="Lee C.-M."/>
            <person name="Sim J.-S."/>
            <person name="Jeong J.-T."/>
            <person name="Choi B.-S."/>
            <person name="Jung M."/>
            <person name="Ginzburg D."/>
            <person name="Zhao K."/>
            <person name="Won S.Y."/>
            <person name="Oh T.-J."/>
            <person name="Yu Y."/>
            <person name="Kim N.-H."/>
            <person name="Lee O.R."/>
            <person name="Lee T.-H."/>
            <person name="Bashyal P."/>
            <person name="Kim T.-S."/>
            <person name="Lee W.-H."/>
            <person name="Kawkins C."/>
            <person name="Kim C.-K."/>
            <person name="Kim J.S."/>
            <person name="Ahn B.O."/>
            <person name="Rhee S.Y."/>
            <person name="Sohng J.K."/>
        </authorList>
    </citation>
    <scope>NUCLEOTIDE SEQUENCE</scope>
    <source>
        <tissue evidence="11">Leaf</tissue>
    </source>
</reference>
<evidence type="ECO:0000256" key="2">
    <source>
        <dbReference type="ARBA" id="ARBA00023015"/>
    </source>
</evidence>
<evidence type="ECO:0000256" key="3">
    <source>
        <dbReference type="ARBA" id="ARBA00023125"/>
    </source>
</evidence>
<keyword evidence="4" id="KW-0804">Transcription</keyword>
<dbReference type="GO" id="GO:0000978">
    <property type="term" value="F:RNA polymerase II cis-regulatory region sequence-specific DNA binding"/>
    <property type="evidence" value="ECO:0007669"/>
    <property type="project" value="TreeGrafter"/>
</dbReference>
<keyword evidence="5" id="KW-0539">Nucleus</keyword>
<dbReference type="InterPro" id="IPR003958">
    <property type="entry name" value="CBFA_NFYB_domain"/>
</dbReference>
<dbReference type="Pfam" id="PF00808">
    <property type="entry name" value="CBFD_NFYB_HMF"/>
    <property type="match status" value="1"/>
</dbReference>
<evidence type="ECO:0000259" key="10">
    <source>
        <dbReference type="Pfam" id="PF00808"/>
    </source>
</evidence>
<dbReference type="Proteomes" id="UP000634136">
    <property type="component" value="Unassembled WGS sequence"/>
</dbReference>
<organism evidence="11 12">
    <name type="scientific">Senna tora</name>
    <dbReference type="NCBI Taxonomy" id="362788"/>
    <lineage>
        <taxon>Eukaryota</taxon>
        <taxon>Viridiplantae</taxon>
        <taxon>Streptophyta</taxon>
        <taxon>Embryophyta</taxon>
        <taxon>Tracheophyta</taxon>
        <taxon>Spermatophyta</taxon>
        <taxon>Magnoliopsida</taxon>
        <taxon>eudicotyledons</taxon>
        <taxon>Gunneridae</taxon>
        <taxon>Pentapetalae</taxon>
        <taxon>rosids</taxon>
        <taxon>fabids</taxon>
        <taxon>Fabales</taxon>
        <taxon>Fabaceae</taxon>
        <taxon>Caesalpinioideae</taxon>
        <taxon>Cassia clade</taxon>
        <taxon>Senna</taxon>
    </lineage>
</organism>
<feature type="region of interest" description="Disordered" evidence="9">
    <location>
        <begin position="1"/>
        <end position="24"/>
    </location>
</feature>
<dbReference type="PANTHER" id="PTHR10252:SF124">
    <property type="entry name" value="NUCLEAR TRANSCRIPTION FACTOR Y SUBUNIT C-10"/>
    <property type="match status" value="1"/>
</dbReference>
<dbReference type="SUPFAM" id="SSF47113">
    <property type="entry name" value="Histone-fold"/>
    <property type="match status" value="2"/>
</dbReference>
<comment type="function">
    <text evidence="8">Stimulates the transcription of various genes by recognizing and binding to a CCAAT motif in promoters.</text>
</comment>
<dbReference type="AlphaFoldDB" id="A0A834WJU2"/>
<dbReference type="EMBL" id="JAAIUW010000007">
    <property type="protein sequence ID" value="KAF7823578.1"/>
    <property type="molecule type" value="Genomic_DNA"/>
</dbReference>
<sequence length="323" mass="36935">MENQKMNASSISAPSSPELGLSISPTRMGVDFDDLEILNSTEESRVVLKKATEIFIEELSLRAWVRTGEKNKNTLERNDFAEEINENKVYDFLVDIVPMDPNDHPSNVKDFGSTENFNQQPLTDLSNIINQPPFQQNQALEMFWQQQLYEIQNAEAIRGQNQLPLARIKRIMMSDSDVKMISAETPILLSKACEMFIQEMSLRAWMRTDENKRRTIQHHDVAESIHEIKLYDFLTDVIPLQYQGGHPSLAPPPQPQPQEEHSRQAAENPNYAAPIVDESLMNMEINVTDQQAESSQKYIEAFTMDPSIVPPHPQLPYDFPPPN</sequence>
<evidence type="ECO:0000256" key="4">
    <source>
        <dbReference type="ARBA" id="ARBA00023163"/>
    </source>
</evidence>
<dbReference type="PANTHER" id="PTHR10252">
    <property type="entry name" value="HISTONE-LIKE TRANSCRIPTION FACTOR CCAAT-RELATED"/>
    <property type="match status" value="1"/>
</dbReference>
<dbReference type="InterPro" id="IPR050568">
    <property type="entry name" value="Transcr_DNA_Rep_Reg"/>
</dbReference>
<dbReference type="OrthoDB" id="1435828at2759"/>
<comment type="similarity">
    <text evidence="7">Belongs to the NFYC/HAP5 subunit family.</text>
</comment>
<feature type="domain" description="Transcription factor CBF/NF-Y/archaeal histone" evidence="10">
    <location>
        <begin position="162"/>
        <end position="222"/>
    </location>
</feature>
<evidence type="ECO:0000256" key="7">
    <source>
        <dbReference type="ARBA" id="ARBA00038129"/>
    </source>
</evidence>
<dbReference type="GO" id="GO:0005634">
    <property type="term" value="C:nucleus"/>
    <property type="evidence" value="ECO:0007669"/>
    <property type="project" value="UniProtKB-SubCell"/>
</dbReference>
<comment type="subunit">
    <text evidence="6">Heterotrimeric transcription factor composed of three components, NF-YA, NF-YB and NF-YC. NF-YB and NF-YC must interact and dimerize for NF-YA association and DNA binding.</text>
</comment>
<evidence type="ECO:0000256" key="6">
    <source>
        <dbReference type="ARBA" id="ARBA00025911"/>
    </source>
</evidence>
<evidence type="ECO:0000313" key="12">
    <source>
        <dbReference type="Proteomes" id="UP000634136"/>
    </source>
</evidence>
<keyword evidence="2" id="KW-0805">Transcription regulation</keyword>
<evidence type="ECO:0000256" key="9">
    <source>
        <dbReference type="SAM" id="MobiDB-lite"/>
    </source>
</evidence>
<comment type="subcellular location">
    <subcellularLocation>
        <location evidence="1">Nucleus</location>
    </subcellularLocation>
</comment>
<dbReference type="InterPro" id="IPR009072">
    <property type="entry name" value="Histone-fold"/>
</dbReference>
<comment type="caution">
    <text evidence="11">The sequence shown here is derived from an EMBL/GenBank/DDBJ whole genome shotgun (WGS) entry which is preliminary data.</text>
</comment>
<gene>
    <name evidence="11" type="ORF">G2W53_021722</name>
</gene>
<evidence type="ECO:0000256" key="1">
    <source>
        <dbReference type="ARBA" id="ARBA00004123"/>
    </source>
</evidence>
<protein>
    <submittedName>
        <fullName evidence="11">Nuclear transcription factor Y subunit C-2</fullName>
    </submittedName>
</protein>
<feature type="region of interest" description="Disordered" evidence="9">
    <location>
        <begin position="244"/>
        <end position="266"/>
    </location>
</feature>
<evidence type="ECO:0000313" key="11">
    <source>
        <dbReference type="EMBL" id="KAF7823578.1"/>
    </source>
</evidence>